<proteinExistence type="predicted"/>
<accession>A0ABT8XHF3</accession>
<evidence type="ECO:0000259" key="1">
    <source>
        <dbReference type="PROSITE" id="PS50943"/>
    </source>
</evidence>
<dbReference type="SUPFAM" id="SSF47413">
    <property type="entry name" value="lambda repressor-like DNA-binding domains"/>
    <property type="match status" value="1"/>
</dbReference>
<keyword evidence="3" id="KW-1185">Reference proteome</keyword>
<dbReference type="InterPro" id="IPR010982">
    <property type="entry name" value="Lambda_DNA-bd_dom_sf"/>
</dbReference>
<feature type="domain" description="HTH cro/C1-type" evidence="1">
    <location>
        <begin position="15"/>
        <end position="69"/>
    </location>
</feature>
<dbReference type="SMART" id="SM00530">
    <property type="entry name" value="HTH_XRE"/>
    <property type="match status" value="1"/>
</dbReference>
<evidence type="ECO:0000313" key="3">
    <source>
        <dbReference type="Proteomes" id="UP001177080"/>
    </source>
</evidence>
<dbReference type="CDD" id="cd00093">
    <property type="entry name" value="HTH_XRE"/>
    <property type="match status" value="1"/>
</dbReference>
<comment type="caution">
    <text evidence="2">The sequence shown here is derived from an EMBL/GenBank/DDBJ whole genome shotgun (WGS) entry which is preliminary data.</text>
</comment>
<dbReference type="Proteomes" id="UP001177080">
    <property type="component" value="Unassembled WGS sequence"/>
</dbReference>
<sequence>MASTKTATEPKGIFIRELMEARGLKNKDIAEAIGTSDVNVSRLLSGQRGLDLDWLHAFARALDVPIWELFQPPGRNGRVSGETEVKSLLKRIDGLPDEAINHVWRLIDGYVSDAE</sequence>
<gene>
    <name evidence="2" type="ORF">GB928_018405</name>
</gene>
<dbReference type="Gene3D" id="1.10.260.40">
    <property type="entry name" value="lambda repressor-like DNA-binding domains"/>
    <property type="match status" value="1"/>
</dbReference>
<dbReference type="RefSeq" id="WP_244760787.1">
    <property type="nucleotide sequence ID" value="NZ_JALJCJ010000002.1"/>
</dbReference>
<reference evidence="2" key="1">
    <citation type="submission" date="2022-04" db="EMBL/GenBank/DDBJ databases">
        <title>Shinella lacus sp. nov., a novel member of the genus Shinella from water.</title>
        <authorList>
            <person name="Deng Y."/>
        </authorList>
    </citation>
    <scope>NUCLEOTIDE SEQUENCE</scope>
    <source>
        <strain evidence="2">JCM 31239</strain>
    </source>
</reference>
<name>A0ABT8XHF3_9HYPH</name>
<dbReference type="PROSITE" id="PS50943">
    <property type="entry name" value="HTH_CROC1"/>
    <property type="match status" value="1"/>
</dbReference>
<dbReference type="Pfam" id="PF13560">
    <property type="entry name" value="HTH_31"/>
    <property type="match status" value="1"/>
</dbReference>
<dbReference type="InterPro" id="IPR001387">
    <property type="entry name" value="Cro/C1-type_HTH"/>
</dbReference>
<evidence type="ECO:0000313" key="2">
    <source>
        <dbReference type="EMBL" id="MDO6123164.1"/>
    </source>
</evidence>
<organism evidence="2 3">
    <name type="scientific">Shinella curvata</name>
    <dbReference type="NCBI Taxonomy" id="1817964"/>
    <lineage>
        <taxon>Bacteria</taxon>
        <taxon>Pseudomonadati</taxon>
        <taxon>Pseudomonadota</taxon>
        <taxon>Alphaproteobacteria</taxon>
        <taxon>Hyphomicrobiales</taxon>
        <taxon>Rhizobiaceae</taxon>
        <taxon>Shinella</taxon>
    </lineage>
</organism>
<protein>
    <submittedName>
        <fullName evidence="2">Helix-turn-helix domain-containing protein</fullName>
    </submittedName>
</protein>
<dbReference type="EMBL" id="WHSC02000007">
    <property type="protein sequence ID" value="MDO6123164.1"/>
    <property type="molecule type" value="Genomic_DNA"/>
</dbReference>